<organism evidence="1 2">
    <name type="scientific">Pseudoalteromonas rubra</name>
    <dbReference type="NCBI Taxonomy" id="43658"/>
    <lineage>
        <taxon>Bacteria</taxon>
        <taxon>Pseudomonadati</taxon>
        <taxon>Pseudomonadota</taxon>
        <taxon>Gammaproteobacteria</taxon>
        <taxon>Alteromonadales</taxon>
        <taxon>Pseudoalteromonadaceae</taxon>
        <taxon>Pseudoalteromonas</taxon>
    </lineage>
</organism>
<name>A0A5S3X720_9GAMM</name>
<dbReference type="Proteomes" id="UP000306719">
    <property type="component" value="Unassembled WGS sequence"/>
</dbReference>
<dbReference type="EMBL" id="PNCJ01000004">
    <property type="protein sequence ID" value="TMP39818.1"/>
    <property type="molecule type" value="Genomic_DNA"/>
</dbReference>
<dbReference type="AlphaFoldDB" id="A0A5S3X720"/>
<proteinExistence type="predicted"/>
<evidence type="ECO:0000313" key="1">
    <source>
        <dbReference type="EMBL" id="TMP39818.1"/>
    </source>
</evidence>
<comment type="caution">
    <text evidence="1">The sequence shown here is derived from an EMBL/GenBank/DDBJ whole genome shotgun (WGS) entry which is preliminary data.</text>
</comment>
<protein>
    <submittedName>
        <fullName evidence="1">Uncharacterized protein</fullName>
    </submittedName>
</protein>
<evidence type="ECO:0000313" key="2">
    <source>
        <dbReference type="Proteomes" id="UP000306719"/>
    </source>
</evidence>
<accession>A0A5S3X720</accession>
<reference evidence="1 2" key="1">
    <citation type="submission" date="2018-01" db="EMBL/GenBank/DDBJ databases">
        <authorList>
            <person name="Paulsen S."/>
            <person name="Gram L.K."/>
        </authorList>
    </citation>
    <scope>NUCLEOTIDE SEQUENCE [LARGE SCALE GENOMIC DNA]</scope>
    <source>
        <strain evidence="1 2">S2599</strain>
    </source>
</reference>
<gene>
    <name evidence="1" type="ORF">CWB98_00690</name>
</gene>
<reference evidence="2" key="2">
    <citation type="submission" date="2019-06" db="EMBL/GenBank/DDBJ databases">
        <title>Co-occurence of chitin degradation, pigmentation and bioactivity in marine Pseudoalteromonas.</title>
        <authorList>
            <person name="Sonnenschein E.C."/>
            <person name="Bech P.K."/>
        </authorList>
    </citation>
    <scope>NUCLEOTIDE SEQUENCE [LARGE SCALE GENOMIC DNA]</scope>
    <source>
        <strain evidence="2">S2599</strain>
    </source>
</reference>
<sequence length="107" mass="12027">MMKWDNQCYFAIDNRASFTFENYVECLYLLCSRTQGRYDDEESCGRPLSVLNSVLVGSGCKAHPLFEFLMSQHKPDPFHPSPLCSRRDLAEGHAVDGALSGITCVCK</sequence>